<keyword evidence="1" id="KW-0732">Signal</keyword>
<keyword evidence="3" id="KW-1185">Reference proteome</keyword>
<dbReference type="AlphaFoldDB" id="A0A9X7N293"/>
<reference evidence="2 3" key="1">
    <citation type="submission" date="2019-09" db="EMBL/GenBank/DDBJ databases">
        <title>Prosopis cineraria nodule microbiome.</title>
        <authorList>
            <person name="Chaluvadi S.R."/>
            <person name="Ali R."/>
            <person name="Wang X."/>
        </authorList>
    </citation>
    <scope>NUCLEOTIDE SEQUENCE [LARGE SCALE GENOMIC DNA]</scope>
    <source>
        <strain evidence="2 3">BG1</strain>
    </source>
</reference>
<sequence length="219" mass="24270">MRSIPVLLAGLLLSGALSCTALTAQASARRTDPLLQDIERYLLLYAATGDDRFLVRLDSLGVVFESQLEGQKQAKALKDIWQLHQQTLLKVREAYSRKGINLQQALQQTREVAELFDSFLASSSDSAPSMIGELRELALLEARGANRKLLGEPSATDSQRIEALRTSLQSHLEALPDTPERNRLLAHWAYLRKSQAAGGTLLYPFNAQIEYLTTHAPQS</sequence>
<accession>A0A9X7N293</accession>
<organism evidence="2 3">
    <name type="scientific">Pseudomonas denitrificans</name>
    <dbReference type="NCBI Taxonomy" id="43306"/>
    <lineage>
        <taxon>Bacteria</taxon>
        <taxon>Pseudomonadati</taxon>
        <taxon>Pseudomonadota</taxon>
        <taxon>Gammaproteobacteria</taxon>
        <taxon>Pseudomonadales</taxon>
        <taxon>Pseudomonadaceae</taxon>
        <taxon>Halopseudomonas</taxon>
    </lineage>
</organism>
<dbReference type="RefSeq" id="WP_151188467.1">
    <property type="nucleotide sequence ID" value="NZ_CP043626.1"/>
</dbReference>
<dbReference type="Proteomes" id="UP000326659">
    <property type="component" value="Chromosome"/>
</dbReference>
<evidence type="ECO:0000313" key="2">
    <source>
        <dbReference type="EMBL" id="QEY73812.1"/>
    </source>
</evidence>
<dbReference type="KEGG" id="pden:F1C79_20630"/>
<evidence type="ECO:0000256" key="1">
    <source>
        <dbReference type="SAM" id="SignalP"/>
    </source>
</evidence>
<gene>
    <name evidence="2" type="ORF">F1C79_20630</name>
</gene>
<feature type="chain" id="PRO_5040974502" evidence="1">
    <location>
        <begin position="27"/>
        <end position="219"/>
    </location>
</feature>
<name>A0A9X7N293_PSEDE</name>
<dbReference type="EMBL" id="CP043626">
    <property type="protein sequence ID" value="QEY73812.1"/>
    <property type="molecule type" value="Genomic_DNA"/>
</dbReference>
<feature type="signal peptide" evidence="1">
    <location>
        <begin position="1"/>
        <end position="26"/>
    </location>
</feature>
<dbReference type="OrthoDB" id="6945561at2"/>
<protein>
    <submittedName>
        <fullName evidence="2">Uncharacterized protein</fullName>
    </submittedName>
</protein>
<evidence type="ECO:0000313" key="3">
    <source>
        <dbReference type="Proteomes" id="UP000326659"/>
    </source>
</evidence>
<dbReference type="PROSITE" id="PS51257">
    <property type="entry name" value="PROKAR_LIPOPROTEIN"/>
    <property type="match status" value="1"/>
</dbReference>
<proteinExistence type="predicted"/>